<name>A0A1H1UHA8_9MICO</name>
<gene>
    <name evidence="2" type="ORF">SAMN04489809_2497</name>
</gene>
<keyword evidence="1" id="KW-0812">Transmembrane</keyword>
<feature type="transmembrane region" description="Helical" evidence="1">
    <location>
        <begin position="39"/>
        <end position="63"/>
    </location>
</feature>
<protein>
    <submittedName>
        <fullName evidence="2">Uncharacterized protein</fullName>
    </submittedName>
</protein>
<evidence type="ECO:0000313" key="2">
    <source>
        <dbReference type="EMBL" id="SDS71681.1"/>
    </source>
</evidence>
<evidence type="ECO:0000256" key="1">
    <source>
        <dbReference type="SAM" id="Phobius"/>
    </source>
</evidence>
<feature type="transmembrane region" description="Helical" evidence="1">
    <location>
        <begin position="75"/>
        <end position="103"/>
    </location>
</feature>
<dbReference type="AlphaFoldDB" id="A0A1H1UHA8"/>
<dbReference type="RefSeq" id="WP_144881419.1">
    <property type="nucleotide sequence ID" value="NZ_CBDRLI010000007.1"/>
</dbReference>
<dbReference type="EMBL" id="LT629770">
    <property type="protein sequence ID" value="SDS71681.1"/>
    <property type="molecule type" value="Genomic_DNA"/>
</dbReference>
<keyword evidence="1" id="KW-0472">Membrane</keyword>
<sequence>MSGAVRTARPRVPAIVSVVVGAFATIAALLALANASAEGALLGGGLVAAVVAVLSFLLAGYGFQLGRSAAAKLPAAGPLTLLALLTAVVGVIGSMGVFVLSAASGSQNGMAVAVIVLVLSFIETIVGFRLVRVSRQD</sequence>
<feature type="transmembrane region" description="Helical" evidence="1">
    <location>
        <begin position="109"/>
        <end position="131"/>
    </location>
</feature>
<dbReference type="Proteomes" id="UP000182126">
    <property type="component" value="Chromosome I"/>
</dbReference>
<evidence type="ECO:0000313" key="3">
    <source>
        <dbReference type="Proteomes" id="UP000182126"/>
    </source>
</evidence>
<dbReference type="GeneID" id="36299873"/>
<proteinExistence type="predicted"/>
<organism evidence="2 3">
    <name type="scientific">Microbacterium paraoxydans</name>
    <dbReference type="NCBI Taxonomy" id="199592"/>
    <lineage>
        <taxon>Bacteria</taxon>
        <taxon>Bacillati</taxon>
        <taxon>Actinomycetota</taxon>
        <taxon>Actinomycetes</taxon>
        <taxon>Micrococcales</taxon>
        <taxon>Microbacteriaceae</taxon>
        <taxon>Microbacterium</taxon>
    </lineage>
</organism>
<feature type="transmembrane region" description="Helical" evidence="1">
    <location>
        <begin position="12"/>
        <end position="33"/>
    </location>
</feature>
<accession>A0A1H1UHA8</accession>
<keyword evidence="1" id="KW-1133">Transmembrane helix</keyword>
<reference evidence="2 3" key="1">
    <citation type="submission" date="2016-10" db="EMBL/GenBank/DDBJ databases">
        <authorList>
            <person name="de Groot N.N."/>
        </authorList>
    </citation>
    <scope>NUCLEOTIDE SEQUENCE [LARGE SCALE GENOMIC DNA]</scope>
    <source>
        <strain evidence="2 3">DSM 15019</strain>
    </source>
</reference>